<accession>A0ABV9PKJ8</accession>
<dbReference type="PANTHER" id="PTHR18919:SF139">
    <property type="entry name" value="THIOLASE-LIKE PROTEIN TYPE 1 ADDITIONAL C-TERMINAL DOMAIN-CONTAINING PROTEIN"/>
    <property type="match status" value="1"/>
</dbReference>
<evidence type="ECO:0000256" key="3">
    <source>
        <dbReference type="ARBA" id="ARBA00023315"/>
    </source>
</evidence>
<dbReference type="InterPro" id="IPR040771">
    <property type="entry name" value="TLP1_add_C"/>
</dbReference>
<dbReference type="InterPro" id="IPR016039">
    <property type="entry name" value="Thiolase-like"/>
</dbReference>
<feature type="region of interest" description="Disordered" evidence="4">
    <location>
        <begin position="437"/>
        <end position="460"/>
    </location>
</feature>
<protein>
    <submittedName>
        <fullName evidence="6">Acetyl-CoA acetyltransferase</fullName>
    </submittedName>
</protein>
<feature type="domain" description="Thiolase-like protein type 1 additional C-terminal" evidence="5">
    <location>
        <begin position="441"/>
        <end position="509"/>
    </location>
</feature>
<evidence type="ECO:0000259" key="5">
    <source>
        <dbReference type="Pfam" id="PF18313"/>
    </source>
</evidence>
<name>A0ABV9PKJ8_9ACTN</name>
<sequence length="518" mass="54283">MYPAPGTTPVIVGVGQASDPLDSAGYRCWSSVDLAAAAGRAAIEDAAGSPGRVSAAIDVLAGVRPFELSGPVEPPLGGASNYPRAVCRRIGIDPPRAVLEMVGGQSPQHLVTEFSGRIARGECEAVLITGGEALSTEAHFATREDRPDFSDHTGGPLEDRGAGWDYYLDDNLLTHELFSAPAAYALVDTARRAALGMEPAAYRRAIGELFAPFTEVAAGNPLAAVRRAFTAEELATVTPDNRMVWSPYPRRTIAREKVNLGAAVLLMSQDAARAAGVPRERWVYLHGHADVTDLPLLERPRLDRGTAAVDAVSTALDMAGIGVDDVTTFDLYSCFAAPVFAVLDGLGLRVDDPRRFTVTGGLPFFGGPGNGYSTHAIAETVSALRVAGGGYGVVGANGGILDKYSVGIYSPDPSPWCGGDPARARALTGSAARVPGSASRRSVARHAEGPARIESYTVHHGSGGPDRGIMIGSLHADGSRFLAFLSEELAELSVREDLVGRDVVVRADGPRNVARPVV</sequence>
<reference evidence="7" key="1">
    <citation type="journal article" date="2019" name="Int. J. Syst. Evol. Microbiol.">
        <title>The Global Catalogue of Microorganisms (GCM) 10K type strain sequencing project: providing services to taxonomists for standard genome sequencing and annotation.</title>
        <authorList>
            <consortium name="The Broad Institute Genomics Platform"/>
            <consortium name="The Broad Institute Genome Sequencing Center for Infectious Disease"/>
            <person name="Wu L."/>
            <person name="Ma J."/>
        </authorList>
    </citation>
    <scope>NUCLEOTIDE SEQUENCE [LARGE SCALE GENOMIC DNA]</scope>
    <source>
        <strain evidence="7">JCM 11882</strain>
    </source>
</reference>
<evidence type="ECO:0000256" key="1">
    <source>
        <dbReference type="ARBA" id="ARBA00010982"/>
    </source>
</evidence>
<comment type="caution">
    <text evidence="6">The sequence shown here is derived from an EMBL/GenBank/DDBJ whole genome shotgun (WGS) entry which is preliminary data.</text>
</comment>
<dbReference type="Pfam" id="PF18313">
    <property type="entry name" value="TLP1_add_C"/>
    <property type="match status" value="1"/>
</dbReference>
<dbReference type="RefSeq" id="WP_344988046.1">
    <property type="nucleotide sequence ID" value="NZ_BAABCD010000005.1"/>
</dbReference>
<organism evidence="6 7">
    <name type="scientific">Dietzia aurantiaca</name>
    <dbReference type="NCBI Taxonomy" id="983873"/>
    <lineage>
        <taxon>Bacteria</taxon>
        <taxon>Bacillati</taxon>
        <taxon>Actinomycetota</taxon>
        <taxon>Actinomycetes</taxon>
        <taxon>Mycobacteriales</taxon>
        <taxon>Dietziaceae</taxon>
        <taxon>Dietzia</taxon>
    </lineage>
</organism>
<evidence type="ECO:0000313" key="6">
    <source>
        <dbReference type="EMBL" id="MFC4753626.1"/>
    </source>
</evidence>
<dbReference type="Proteomes" id="UP001595836">
    <property type="component" value="Unassembled WGS sequence"/>
</dbReference>
<dbReference type="EMBL" id="JBHSHP010000008">
    <property type="protein sequence ID" value="MFC4753626.1"/>
    <property type="molecule type" value="Genomic_DNA"/>
</dbReference>
<dbReference type="PANTHER" id="PTHR18919">
    <property type="entry name" value="ACETYL-COA C-ACYLTRANSFERASE"/>
    <property type="match status" value="1"/>
</dbReference>
<keyword evidence="7" id="KW-1185">Reference proteome</keyword>
<keyword evidence="2" id="KW-0808">Transferase</keyword>
<evidence type="ECO:0000256" key="4">
    <source>
        <dbReference type="SAM" id="MobiDB-lite"/>
    </source>
</evidence>
<proteinExistence type="inferred from homology"/>
<dbReference type="SUPFAM" id="SSF53901">
    <property type="entry name" value="Thiolase-like"/>
    <property type="match status" value="2"/>
</dbReference>
<evidence type="ECO:0000256" key="2">
    <source>
        <dbReference type="ARBA" id="ARBA00022679"/>
    </source>
</evidence>
<keyword evidence="3" id="KW-0012">Acyltransferase</keyword>
<dbReference type="Gene3D" id="2.40.50.840">
    <property type="match status" value="1"/>
</dbReference>
<comment type="similarity">
    <text evidence="1">Belongs to the thiolase-like superfamily. Thiolase family.</text>
</comment>
<dbReference type="Gene3D" id="3.40.47.10">
    <property type="match status" value="1"/>
</dbReference>
<gene>
    <name evidence="6" type="ORF">ACFO7U_02380</name>
</gene>
<evidence type="ECO:0000313" key="7">
    <source>
        <dbReference type="Proteomes" id="UP001595836"/>
    </source>
</evidence>